<dbReference type="Proteomes" id="UP000292340">
    <property type="component" value="Unassembled WGS sequence"/>
</dbReference>
<organism evidence="2 3">
    <name type="scientific">Alternaria tenuissima</name>
    <dbReference type="NCBI Taxonomy" id="119927"/>
    <lineage>
        <taxon>Eukaryota</taxon>
        <taxon>Fungi</taxon>
        <taxon>Dikarya</taxon>
        <taxon>Ascomycota</taxon>
        <taxon>Pezizomycotina</taxon>
        <taxon>Dothideomycetes</taxon>
        <taxon>Pleosporomycetidae</taxon>
        <taxon>Pleosporales</taxon>
        <taxon>Pleosporineae</taxon>
        <taxon>Pleosporaceae</taxon>
        <taxon>Alternaria</taxon>
        <taxon>Alternaria sect. Alternaria</taxon>
        <taxon>Alternaria alternata complex</taxon>
    </lineage>
</organism>
<name>A0AB37W3B2_9PLEO</name>
<reference evidence="2" key="1">
    <citation type="submission" date="2017-10" db="EMBL/GenBank/DDBJ databases">
        <authorList>
            <person name="Armitage A.D."/>
            <person name="Barbara D.J."/>
            <person name="Woodhall J.W."/>
            <person name="Sreenivasaprasad S."/>
            <person name="Lane C.R."/>
            <person name="Clarkson J.P."/>
            <person name="Harrison R.J."/>
        </authorList>
    </citation>
    <scope>NUCLEOTIDE SEQUENCE</scope>
    <source>
        <strain evidence="2">FERA 1164</strain>
    </source>
</reference>
<evidence type="ECO:0000313" key="3">
    <source>
        <dbReference type="Proteomes" id="UP000292340"/>
    </source>
</evidence>
<keyword evidence="1" id="KW-0732">Signal</keyword>
<feature type="chain" id="PRO_5044220849" evidence="1">
    <location>
        <begin position="22"/>
        <end position="42"/>
    </location>
</feature>
<feature type="signal peptide" evidence="1">
    <location>
        <begin position="1"/>
        <end position="21"/>
    </location>
</feature>
<dbReference type="AlphaFoldDB" id="A0AB37W3B2"/>
<protein>
    <submittedName>
        <fullName evidence="2">Uncharacterized protein</fullName>
    </submittedName>
</protein>
<comment type="caution">
    <text evidence="2">The sequence shown here is derived from an EMBL/GenBank/DDBJ whole genome shotgun (WGS) entry which is preliminary data.</text>
</comment>
<dbReference type="EMBL" id="PDXB01000042">
    <property type="protein sequence ID" value="RYN19539.1"/>
    <property type="molecule type" value="Genomic_DNA"/>
</dbReference>
<reference evidence="2" key="2">
    <citation type="journal article" date="2019" name="bioRxiv">
        <title>Genomics, evolutionary history and diagnostics of the Alternaria alternata species group including apple and Asian pear pathotypes.</title>
        <authorList>
            <person name="Armitage A.D."/>
            <person name="Cockerton H.M."/>
            <person name="Sreenivasaprasad S."/>
            <person name="Woodhall J.W."/>
            <person name="Lane C.R."/>
            <person name="Harrison R.J."/>
            <person name="Clarkson J.P."/>
        </authorList>
    </citation>
    <scope>NUCLEOTIDE SEQUENCE</scope>
    <source>
        <strain evidence="2">FERA 1164</strain>
    </source>
</reference>
<proteinExistence type="predicted"/>
<evidence type="ECO:0000313" key="2">
    <source>
        <dbReference type="EMBL" id="RYN19539.1"/>
    </source>
</evidence>
<evidence type="ECO:0000256" key="1">
    <source>
        <dbReference type="SAM" id="SignalP"/>
    </source>
</evidence>
<accession>A0AB37W3B2</accession>
<sequence length="42" mass="4517">MAVTTLLILTVLLALPRAASQAQGQDFQGLCSVFARQQIVFP</sequence>
<gene>
    <name evidence="2" type="ORF">AA0115_g10710</name>
</gene>